<sequence length="484" mass="54189">MSESEERSFWDGRMLPKLPRRSYNAQRQSQSKKVAQPVVESSTSNCVEEQQNDTSVEQGGNGNDVAGGDAEEDHCGGDNVDDNEANSISSFIYPDNDCAGIEEQVRAASVNMTPTSTNSSENVENDRGRKNQTVGDSVGEPPKKREKKVKTEPEIKVEQVEKEYFDKRNVHSHVPLSERFSIAADPKTLIRGDDTVIMPRKQMACNLLTEYKFEDFVKPGLLHDGYYTAVKLEVDESVYKIEGKFCGALTRSAKQEEPCPDNPTLDTELSVSDAWLTTFGGFRGFPENDNLASGVPSCFTAGGENGPKSLGEREHRGKTWDDKSFAKEGLLLYDKEEQAAAVAAEFEAIDALGPKKEDGYVISIMDFSYRITPYYLNTAKMKRVMKSILSNPLLAYDKVLYTRRALLARRRAVEQNSQEYGPEVYFKQLDRTLDESLGPLAVKILERHNPMDITALGKEKRYSLFNVLVDTTYELSLCKECFSS</sequence>
<evidence type="ECO:0000313" key="2">
    <source>
        <dbReference type="EMBL" id="KAJ1374795.1"/>
    </source>
</evidence>
<accession>A0AAD5WM70</accession>
<gene>
    <name evidence="2" type="ORF">KIN20_037560</name>
</gene>
<evidence type="ECO:0000313" key="3">
    <source>
        <dbReference type="Proteomes" id="UP001196413"/>
    </source>
</evidence>
<comment type="caution">
    <text evidence="2">The sequence shown here is derived from an EMBL/GenBank/DDBJ whole genome shotgun (WGS) entry which is preliminary data.</text>
</comment>
<keyword evidence="3" id="KW-1185">Reference proteome</keyword>
<feature type="compositionally biased region" description="Polar residues" evidence="1">
    <location>
        <begin position="23"/>
        <end position="58"/>
    </location>
</feature>
<dbReference type="AlphaFoldDB" id="A0AAD5WM70"/>
<reference evidence="2" key="1">
    <citation type="submission" date="2021-06" db="EMBL/GenBank/DDBJ databases">
        <title>Parelaphostrongylus tenuis whole genome reference sequence.</title>
        <authorList>
            <person name="Garwood T.J."/>
            <person name="Larsen P.A."/>
            <person name="Fountain-Jones N.M."/>
            <person name="Garbe J.R."/>
            <person name="Macchietto M.G."/>
            <person name="Kania S.A."/>
            <person name="Gerhold R.W."/>
            <person name="Richards J.E."/>
            <person name="Wolf T.M."/>
        </authorList>
    </citation>
    <scope>NUCLEOTIDE SEQUENCE</scope>
    <source>
        <strain evidence="2">MNPRO001-30</strain>
        <tissue evidence="2">Meninges</tissue>
    </source>
</reference>
<feature type="region of interest" description="Disordered" evidence="1">
    <location>
        <begin position="109"/>
        <end position="152"/>
    </location>
</feature>
<dbReference type="EMBL" id="JAHQIW010007487">
    <property type="protein sequence ID" value="KAJ1374795.1"/>
    <property type="molecule type" value="Genomic_DNA"/>
</dbReference>
<evidence type="ECO:0000256" key="1">
    <source>
        <dbReference type="SAM" id="MobiDB-lite"/>
    </source>
</evidence>
<feature type="compositionally biased region" description="Basic and acidic residues" evidence="1">
    <location>
        <begin position="1"/>
        <end position="10"/>
    </location>
</feature>
<proteinExistence type="predicted"/>
<feature type="compositionally biased region" description="Polar residues" evidence="1">
    <location>
        <begin position="110"/>
        <end position="122"/>
    </location>
</feature>
<name>A0AAD5WM70_PARTN</name>
<dbReference type="Proteomes" id="UP001196413">
    <property type="component" value="Unassembled WGS sequence"/>
</dbReference>
<protein>
    <submittedName>
        <fullName evidence="2">Uncharacterized protein</fullName>
    </submittedName>
</protein>
<feature type="region of interest" description="Disordered" evidence="1">
    <location>
        <begin position="1"/>
        <end position="92"/>
    </location>
</feature>
<organism evidence="2 3">
    <name type="scientific">Parelaphostrongylus tenuis</name>
    <name type="common">Meningeal worm</name>
    <dbReference type="NCBI Taxonomy" id="148309"/>
    <lineage>
        <taxon>Eukaryota</taxon>
        <taxon>Metazoa</taxon>
        <taxon>Ecdysozoa</taxon>
        <taxon>Nematoda</taxon>
        <taxon>Chromadorea</taxon>
        <taxon>Rhabditida</taxon>
        <taxon>Rhabditina</taxon>
        <taxon>Rhabditomorpha</taxon>
        <taxon>Strongyloidea</taxon>
        <taxon>Metastrongylidae</taxon>
        <taxon>Parelaphostrongylus</taxon>
    </lineage>
</organism>